<reference evidence="2 3" key="1">
    <citation type="submission" date="2018-04" db="EMBL/GenBank/DDBJ databases">
        <title>Genomic Encyclopedia of Type Strains, Phase IV (KMG-IV): sequencing the most valuable type-strain genomes for metagenomic binning, comparative biology and taxonomic classification.</title>
        <authorList>
            <person name="Goeker M."/>
        </authorList>
    </citation>
    <scope>NUCLEOTIDE SEQUENCE [LARGE SCALE GENOMIC DNA]</scope>
    <source>
        <strain evidence="2 3">DSM 45771</strain>
    </source>
</reference>
<dbReference type="RefSeq" id="WP_116707053.1">
    <property type="nucleotide sequence ID" value="NZ_QEKW01000002.1"/>
</dbReference>
<evidence type="ECO:0000313" key="3">
    <source>
        <dbReference type="Proteomes" id="UP000245639"/>
    </source>
</evidence>
<keyword evidence="3" id="KW-1185">Reference proteome</keyword>
<dbReference type="Proteomes" id="UP000245639">
    <property type="component" value="Unassembled WGS sequence"/>
</dbReference>
<dbReference type="AlphaFoldDB" id="A0A2U1FLH7"/>
<accession>A0A2U1FLH7</accession>
<dbReference type="OrthoDB" id="3573983at2"/>
<feature type="compositionally biased region" description="Basic residues" evidence="1">
    <location>
        <begin position="13"/>
        <end position="22"/>
    </location>
</feature>
<evidence type="ECO:0000313" key="2">
    <source>
        <dbReference type="EMBL" id="PVZ12972.1"/>
    </source>
</evidence>
<dbReference type="EMBL" id="QEKW01000002">
    <property type="protein sequence ID" value="PVZ12972.1"/>
    <property type="molecule type" value="Genomic_DNA"/>
</dbReference>
<proteinExistence type="predicted"/>
<comment type="caution">
    <text evidence="2">The sequence shown here is derived from an EMBL/GenBank/DDBJ whole genome shotgun (WGS) entry which is preliminary data.</text>
</comment>
<protein>
    <recommendedName>
        <fullName evidence="4">DUF3558 domain-containing protein</fullName>
    </recommendedName>
</protein>
<name>A0A2U1FLH7_9PSEU</name>
<evidence type="ECO:0008006" key="4">
    <source>
        <dbReference type="Google" id="ProtNLM"/>
    </source>
</evidence>
<sequence>MERGGAGTPGPARGRRRSRRGRAGLVGALAGLALLVGACSSGPASGTPPIPTFPGPGAAPVTSAPPPRDGILPNDCDQVLASDQLPNYLGLPLGSVRVSALRDVPAPQVGRLERITCNYSSVGGPGAPPPNTLLLKVLTSGYTDPAAAAAQSQVNRDAQAYSGVPAQPVPFGAAEAIYYPDPEGPVLVVVYGRVTASFTLTPDRPVPFDQAQPVLVDLALRALPVLVPQRAGGS</sequence>
<gene>
    <name evidence="2" type="ORF">C8D89_102120</name>
</gene>
<evidence type="ECO:0000256" key="1">
    <source>
        <dbReference type="SAM" id="MobiDB-lite"/>
    </source>
</evidence>
<feature type="region of interest" description="Disordered" evidence="1">
    <location>
        <begin position="1"/>
        <end position="22"/>
    </location>
</feature>
<organism evidence="2 3">
    <name type="scientific">Actinomycetospora cinnamomea</name>
    <dbReference type="NCBI Taxonomy" id="663609"/>
    <lineage>
        <taxon>Bacteria</taxon>
        <taxon>Bacillati</taxon>
        <taxon>Actinomycetota</taxon>
        <taxon>Actinomycetes</taxon>
        <taxon>Pseudonocardiales</taxon>
        <taxon>Pseudonocardiaceae</taxon>
        <taxon>Actinomycetospora</taxon>
    </lineage>
</organism>